<name>A0A2G9I2S8_9LAMI</name>
<evidence type="ECO:0000256" key="3">
    <source>
        <dbReference type="ARBA" id="ARBA00023015"/>
    </source>
</evidence>
<feature type="domain" description="HTH myb-type" evidence="8">
    <location>
        <begin position="17"/>
        <end position="77"/>
    </location>
</feature>
<dbReference type="PANTHER" id="PTHR31499:SF11">
    <property type="entry name" value="MYB FAMILY TRANSCRIPTION FACTOR PHL8"/>
    <property type="match status" value="1"/>
</dbReference>
<dbReference type="InterPro" id="IPR017930">
    <property type="entry name" value="Myb_dom"/>
</dbReference>
<dbReference type="InterPro" id="IPR046955">
    <property type="entry name" value="PHR1-like"/>
</dbReference>
<feature type="compositionally biased region" description="Low complexity" evidence="7">
    <location>
        <begin position="221"/>
        <end position="232"/>
    </location>
</feature>
<evidence type="ECO:0000256" key="7">
    <source>
        <dbReference type="SAM" id="MobiDB-lite"/>
    </source>
</evidence>
<dbReference type="InterPro" id="IPR001005">
    <property type="entry name" value="SANT/Myb"/>
</dbReference>
<keyword evidence="5" id="KW-0804">Transcription</keyword>
<proteinExistence type="inferred from homology"/>
<evidence type="ECO:0000259" key="8">
    <source>
        <dbReference type="PROSITE" id="PS51294"/>
    </source>
</evidence>
<dbReference type="NCBIfam" id="TIGR01557">
    <property type="entry name" value="myb_SHAQKYF"/>
    <property type="match status" value="1"/>
</dbReference>
<dbReference type="GO" id="GO:0003700">
    <property type="term" value="F:DNA-binding transcription factor activity"/>
    <property type="evidence" value="ECO:0007669"/>
    <property type="project" value="InterPro"/>
</dbReference>
<evidence type="ECO:0000313" key="10">
    <source>
        <dbReference type="Proteomes" id="UP000231279"/>
    </source>
</evidence>
<feature type="region of interest" description="Disordered" evidence="7">
    <location>
        <begin position="218"/>
        <end position="242"/>
    </location>
</feature>
<organism evidence="9 10">
    <name type="scientific">Handroanthus impetiginosus</name>
    <dbReference type="NCBI Taxonomy" id="429701"/>
    <lineage>
        <taxon>Eukaryota</taxon>
        <taxon>Viridiplantae</taxon>
        <taxon>Streptophyta</taxon>
        <taxon>Embryophyta</taxon>
        <taxon>Tracheophyta</taxon>
        <taxon>Spermatophyta</taxon>
        <taxon>Magnoliopsida</taxon>
        <taxon>eudicotyledons</taxon>
        <taxon>Gunneridae</taxon>
        <taxon>Pentapetalae</taxon>
        <taxon>asterids</taxon>
        <taxon>lamiids</taxon>
        <taxon>Lamiales</taxon>
        <taxon>Bignoniaceae</taxon>
        <taxon>Crescentiina</taxon>
        <taxon>Tabebuia alliance</taxon>
        <taxon>Handroanthus</taxon>
    </lineage>
</organism>
<dbReference type="GO" id="GO:0005634">
    <property type="term" value="C:nucleus"/>
    <property type="evidence" value="ECO:0007669"/>
    <property type="project" value="UniProtKB-SubCell"/>
</dbReference>
<keyword evidence="6" id="KW-0539">Nucleus</keyword>
<dbReference type="PANTHER" id="PTHR31499">
    <property type="entry name" value="MYB FAMILY TRANSCRIPTION FACTOR PHL11"/>
    <property type="match status" value="1"/>
</dbReference>
<dbReference type="SUPFAM" id="SSF46689">
    <property type="entry name" value="Homeodomain-like"/>
    <property type="match status" value="1"/>
</dbReference>
<dbReference type="InterPro" id="IPR009057">
    <property type="entry name" value="Homeodomain-like_sf"/>
</dbReference>
<dbReference type="GO" id="GO:0003677">
    <property type="term" value="F:DNA binding"/>
    <property type="evidence" value="ECO:0007669"/>
    <property type="project" value="InterPro"/>
</dbReference>
<comment type="subcellular location">
    <subcellularLocation>
        <location evidence="1">Nucleus</location>
    </subcellularLocation>
</comment>
<protein>
    <recommendedName>
        <fullName evidence="8">HTH myb-type domain-containing protein</fullName>
    </recommendedName>
</protein>
<keyword evidence="4" id="KW-0175">Coiled coil</keyword>
<dbReference type="PROSITE" id="PS51294">
    <property type="entry name" value="HTH_MYB"/>
    <property type="match status" value="1"/>
</dbReference>
<reference evidence="10" key="1">
    <citation type="journal article" date="2018" name="Gigascience">
        <title>Genome assembly of the Pink Ipe (Handroanthus impetiginosus, Bignoniaceae), a highly valued, ecologically keystone Neotropical timber forest tree.</title>
        <authorList>
            <person name="Silva-Junior O.B."/>
            <person name="Grattapaglia D."/>
            <person name="Novaes E."/>
            <person name="Collevatti R.G."/>
        </authorList>
    </citation>
    <scope>NUCLEOTIDE SEQUENCE [LARGE SCALE GENOMIC DNA]</scope>
    <source>
        <strain evidence="10">cv. UFG-1</strain>
    </source>
</reference>
<dbReference type="FunFam" id="1.10.10.60:FF:000002">
    <property type="entry name" value="Myb family transcription factor"/>
    <property type="match status" value="1"/>
</dbReference>
<dbReference type="Pfam" id="PF00249">
    <property type="entry name" value="Myb_DNA-binding"/>
    <property type="match status" value="1"/>
</dbReference>
<dbReference type="AlphaFoldDB" id="A0A2G9I2S8"/>
<gene>
    <name evidence="9" type="ORF">CDL12_03192</name>
</gene>
<dbReference type="Proteomes" id="UP000231279">
    <property type="component" value="Unassembled WGS sequence"/>
</dbReference>
<dbReference type="InterPro" id="IPR025756">
    <property type="entry name" value="Myb_CC_LHEQLE"/>
</dbReference>
<evidence type="ECO:0000313" key="9">
    <source>
        <dbReference type="EMBL" id="PIN24071.1"/>
    </source>
</evidence>
<accession>A0A2G9I2S8</accession>
<dbReference type="EMBL" id="NKXS01000465">
    <property type="protein sequence ID" value="PIN24071.1"/>
    <property type="molecule type" value="Genomic_DNA"/>
</dbReference>
<comment type="caution">
    <text evidence="9">The sequence shown here is derived from an EMBL/GenBank/DDBJ whole genome shotgun (WGS) entry which is preliminary data.</text>
</comment>
<dbReference type="InterPro" id="IPR006447">
    <property type="entry name" value="Myb_dom_plants"/>
</dbReference>
<feature type="compositionally biased region" description="Basic and acidic residues" evidence="7">
    <location>
        <begin position="233"/>
        <end position="242"/>
    </location>
</feature>
<dbReference type="Gene3D" id="1.10.10.60">
    <property type="entry name" value="Homeodomain-like"/>
    <property type="match status" value="1"/>
</dbReference>
<evidence type="ECO:0000256" key="6">
    <source>
        <dbReference type="ARBA" id="ARBA00023242"/>
    </source>
</evidence>
<evidence type="ECO:0000256" key="2">
    <source>
        <dbReference type="ARBA" id="ARBA00006783"/>
    </source>
</evidence>
<keyword evidence="3" id="KW-0805">Transcription regulation</keyword>
<evidence type="ECO:0000256" key="4">
    <source>
        <dbReference type="ARBA" id="ARBA00023054"/>
    </source>
</evidence>
<dbReference type="Pfam" id="PF14379">
    <property type="entry name" value="Myb_CC_LHEQLE"/>
    <property type="match status" value="1"/>
</dbReference>
<evidence type="ECO:0000256" key="1">
    <source>
        <dbReference type="ARBA" id="ARBA00004123"/>
    </source>
</evidence>
<evidence type="ECO:0000256" key="5">
    <source>
        <dbReference type="ARBA" id="ARBA00023163"/>
    </source>
</evidence>
<keyword evidence="10" id="KW-1185">Reference proteome</keyword>
<dbReference type="OrthoDB" id="551907at2759"/>
<sequence>MALQNVHRKEMNLVLSSDAKPRLKWTPELHQRFIDAVVKLGGAHKATPKSLMRIMGIHGLTLYHLKSHLQKYRLGRSQQLQMCHQNKQEECGEKQRSHFNSKICDGEEEKINENLQINKALQMQMEVQRKLHEQIEVQKHLQLRIEAQRKYLQLVLKKAEETLSLYNSCSIEVENAKAQLSELLSTVDSGCQSPSFSVLTQSEGLAIMNEGERLLVHNGCSPESSITSSDGGSESKVHENEKVKRSRLLENIDLNCEFTDVDSGPN</sequence>
<comment type="similarity">
    <text evidence="2">Belongs to the MYB-CC family.</text>
</comment>